<evidence type="ECO:0000256" key="3">
    <source>
        <dbReference type="ARBA" id="ARBA00022737"/>
    </source>
</evidence>
<feature type="compositionally biased region" description="Basic and acidic residues" evidence="7">
    <location>
        <begin position="685"/>
        <end position="698"/>
    </location>
</feature>
<accession>A0A8D0PK96</accession>
<evidence type="ECO:0000256" key="6">
    <source>
        <dbReference type="PROSITE-ProRule" id="PRU00723"/>
    </source>
</evidence>
<proteinExistence type="predicted"/>
<organism evidence="9 10">
    <name type="scientific">Sus scrofa</name>
    <name type="common">Pig</name>
    <dbReference type="NCBI Taxonomy" id="9823"/>
    <lineage>
        <taxon>Eukaryota</taxon>
        <taxon>Metazoa</taxon>
        <taxon>Chordata</taxon>
        <taxon>Craniata</taxon>
        <taxon>Vertebrata</taxon>
        <taxon>Euteleostomi</taxon>
        <taxon>Mammalia</taxon>
        <taxon>Eutheria</taxon>
        <taxon>Laurasiatheria</taxon>
        <taxon>Artiodactyla</taxon>
        <taxon>Suina</taxon>
        <taxon>Suidae</taxon>
        <taxon>Sus</taxon>
    </lineage>
</organism>
<feature type="zinc finger region" description="C3H1-type" evidence="6">
    <location>
        <begin position="317"/>
        <end position="344"/>
    </location>
</feature>
<name>A0A8D0PK96_PIG</name>
<protein>
    <recommendedName>
        <fullName evidence="8">C3H1-type domain-containing protein</fullName>
    </recommendedName>
</protein>
<dbReference type="AlphaFoldDB" id="A0A8D0PK96"/>
<feature type="region of interest" description="Disordered" evidence="7">
    <location>
        <begin position="383"/>
        <end position="464"/>
    </location>
</feature>
<dbReference type="Pfam" id="PF18345">
    <property type="entry name" value="zf_CCCH_4"/>
    <property type="match status" value="1"/>
</dbReference>
<feature type="compositionally biased region" description="Basic residues" evidence="7">
    <location>
        <begin position="63"/>
        <end position="88"/>
    </location>
</feature>
<evidence type="ECO:0000259" key="8">
    <source>
        <dbReference type="PROSITE" id="PS50103"/>
    </source>
</evidence>
<feature type="region of interest" description="Disordered" evidence="7">
    <location>
        <begin position="906"/>
        <end position="1111"/>
    </location>
</feature>
<evidence type="ECO:0000256" key="1">
    <source>
        <dbReference type="ARBA" id="ARBA00022553"/>
    </source>
</evidence>
<feature type="domain" description="C3H1-type" evidence="8">
    <location>
        <begin position="317"/>
        <end position="344"/>
    </location>
</feature>
<feature type="compositionally biased region" description="Polar residues" evidence="7">
    <location>
        <begin position="646"/>
        <end position="665"/>
    </location>
</feature>
<dbReference type="InterPro" id="IPR000571">
    <property type="entry name" value="Znf_CCCH"/>
</dbReference>
<feature type="domain" description="C3H1-type" evidence="8">
    <location>
        <begin position="289"/>
        <end position="315"/>
    </location>
</feature>
<keyword evidence="1" id="KW-0597">Phosphoprotein</keyword>
<dbReference type="GO" id="GO:0005634">
    <property type="term" value="C:nucleus"/>
    <property type="evidence" value="ECO:0007669"/>
    <property type="project" value="UniProtKB-ARBA"/>
</dbReference>
<feature type="compositionally biased region" description="Polar residues" evidence="7">
    <location>
        <begin position="926"/>
        <end position="943"/>
    </location>
</feature>
<evidence type="ECO:0000313" key="10">
    <source>
        <dbReference type="Proteomes" id="UP000694726"/>
    </source>
</evidence>
<dbReference type="GO" id="GO:0008270">
    <property type="term" value="F:zinc ion binding"/>
    <property type="evidence" value="ECO:0007669"/>
    <property type="project" value="UniProtKB-KW"/>
</dbReference>
<dbReference type="PANTHER" id="PTHR13119">
    <property type="entry name" value="ZINC FINGER CCCH DOMAIN-CONTAINING PROTEI"/>
    <property type="match status" value="1"/>
</dbReference>
<evidence type="ECO:0000256" key="7">
    <source>
        <dbReference type="SAM" id="MobiDB-lite"/>
    </source>
</evidence>
<dbReference type="SMART" id="SM00356">
    <property type="entry name" value="ZnF_C3H1"/>
    <property type="match status" value="2"/>
</dbReference>
<keyword evidence="4 6" id="KW-0863">Zinc-finger</keyword>
<feature type="compositionally biased region" description="Basic and acidic residues" evidence="7">
    <location>
        <begin position="1086"/>
        <end position="1101"/>
    </location>
</feature>
<feature type="compositionally biased region" description="Acidic residues" evidence="7">
    <location>
        <begin position="31"/>
        <end position="47"/>
    </location>
</feature>
<reference evidence="9" key="1">
    <citation type="submission" date="2025-08" db="UniProtKB">
        <authorList>
            <consortium name="Ensembl"/>
        </authorList>
    </citation>
    <scope>IDENTIFICATION</scope>
</reference>
<evidence type="ECO:0000256" key="5">
    <source>
        <dbReference type="ARBA" id="ARBA00022833"/>
    </source>
</evidence>
<feature type="region of interest" description="Disordered" evidence="7">
    <location>
        <begin position="492"/>
        <end position="512"/>
    </location>
</feature>
<dbReference type="Pfam" id="PF00642">
    <property type="entry name" value="zf-CCCH"/>
    <property type="match status" value="1"/>
</dbReference>
<keyword evidence="5 6" id="KW-0862">Zinc</keyword>
<feature type="compositionally biased region" description="Polar residues" evidence="7">
    <location>
        <begin position="400"/>
        <end position="418"/>
    </location>
</feature>
<dbReference type="Gene3D" id="4.10.1000.10">
    <property type="entry name" value="Zinc finger, CCCH-type"/>
    <property type="match status" value="1"/>
</dbReference>
<keyword evidence="3" id="KW-0677">Repeat</keyword>
<dbReference type="PROSITE" id="PS50103">
    <property type="entry name" value="ZF_C3H1"/>
    <property type="match status" value="2"/>
</dbReference>
<evidence type="ECO:0000256" key="4">
    <source>
        <dbReference type="ARBA" id="ARBA00022771"/>
    </source>
</evidence>
<keyword evidence="2 6" id="KW-0479">Metal-binding</keyword>
<feature type="compositionally biased region" description="Basic residues" evidence="7">
    <location>
        <begin position="236"/>
        <end position="246"/>
    </location>
</feature>
<dbReference type="GO" id="GO:0045892">
    <property type="term" value="P:negative regulation of DNA-templated transcription"/>
    <property type="evidence" value="ECO:0007669"/>
    <property type="project" value="InterPro"/>
</dbReference>
<feature type="compositionally biased region" description="Basic and acidic residues" evidence="7">
    <location>
        <begin position="48"/>
        <end position="62"/>
    </location>
</feature>
<dbReference type="SUPFAM" id="SSF90229">
    <property type="entry name" value="CCCH zinc finger"/>
    <property type="match status" value="2"/>
</dbReference>
<dbReference type="FunFam" id="4.10.1000.10:FF:000007">
    <property type="entry name" value="Zinc finger CCCH domain-containing protein 6"/>
    <property type="match status" value="1"/>
</dbReference>
<evidence type="ECO:0000313" key="9">
    <source>
        <dbReference type="Ensembl" id="ENSSSCP00015035717.1"/>
    </source>
</evidence>
<dbReference type="Ensembl" id="ENSSSCT00015087647.1">
    <property type="protein sequence ID" value="ENSSSCP00015035717.1"/>
    <property type="gene ID" value="ENSSSCG00015064584.1"/>
</dbReference>
<dbReference type="Proteomes" id="UP000694726">
    <property type="component" value="Unplaced"/>
</dbReference>
<feature type="region of interest" description="Disordered" evidence="7">
    <location>
        <begin position="603"/>
        <end position="698"/>
    </location>
</feature>
<feature type="compositionally biased region" description="Polar residues" evidence="7">
    <location>
        <begin position="195"/>
        <end position="206"/>
    </location>
</feature>
<dbReference type="PANTHER" id="PTHR13119:SF22">
    <property type="entry name" value="ZINC FINGER CCCH DOMAIN-CONTAINING PROTEIN 6"/>
    <property type="match status" value="1"/>
</dbReference>
<feature type="zinc finger region" description="C3H1-type" evidence="6">
    <location>
        <begin position="289"/>
        <end position="315"/>
    </location>
</feature>
<dbReference type="GO" id="GO:0003723">
    <property type="term" value="F:RNA binding"/>
    <property type="evidence" value="ECO:0007669"/>
    <property type="project" value="InterPro"/>
</dbReference>
<feature type="compositionally biased region" description="Basic and acidic residues" evidence="7">
    <location>
        <begin position="906"/>
        <end position="917"/>
    </location>
</feature>
<feature type="compositionally biased region" description="Polar residues" evidence="7">
    <location>
        <begin position="157"/>
        <end position="177"/>
    </location>
</feature>
<feature type="region of interest" description="Disordered" evidence="7">
    <location>
        <begin position="1"/>
        <end position="261"/>
    </location>
</feature>
<sequence length="1111" mass="123663">MGSGPRKGKKTKKKKKKEEEESDYSGSKDGELEDGEIDDAGFEETQEQEVKEDEKQKNEKVYRKSRKKHKKEKEKKKSKRRKREKHKYNSPSSDDSSDYSVDSEVEHTESSHKKRTGFYRDYDIPFPQHGHISGSYMTSKKSQHNRKFKSKEYDEYSTYSDDNFGNYSDDNFGNYSQETEEDFASQLKQYRQAKETSNTALGSSFSKEPGKKQRLKGIQQGIEHRVKSFNVARGRGLPKKIKRKDRGGRTNKGPNVFSGTDDFQEYSKPGKKWKVMTQEFINQHTVEHKGKQICKYFLEGRCIKGDQCKFDHDAELEKRKEICKFYLQGYCTKGENCIYMHNILYQNHVNQNIEVFKHHLQPRKPSLKYYSFVYRPPAFYNSASPPGPQFQEGSPHPQHIYSSGSSPVHGPNMSQGHSSPVMHPGSPGHHPCAGPPGLPVPQSPPLPPGQPGIVGPHNQAGVLAQPDTHLVPPSMSGTYHCLGFPEHMMKVPREDPCSPGSSHLQSPGERQLNTSYESLQNPAEFYDNYYAQHAVHNFQSPSHSGDGTWHSEFAQHQPPIVQDSPHRGSASDCISSVTGHAPLPAPGLLPAVQRALFVRLTQKYPEDEEPGSTQPPRAPSKEEDDTVNWYSSSEEEEGSSVKSILKTLQKQTETLRNQQPSTELSPPTDPRLAKEKMKGNQVVDPRLRTISRQDIRKSSESAPLDLRLVWDPRKLRGNGSGQVGSSTGGAKFDLHHGNTGPNVKDKRGDDDDEDTERELREKAFLIPLDSSPGIMLQDPRSQLRQFSHIKMDIVLTKPNFAKHIVWAPEDLLPVPLPKPDPVSSINLPLPPLIADQRLSRLWNTKSDHQNTVPIDSKLAAKAKINPTNREGYLEQFGDLHSSGSKLGDPRLQKNFDPRLHRLHNTESHQAVMKDSHSSKGAPHLARSNTGSSQPLGAVPSNSGPGALPPYAPKLSSSAGLPPGTPSSVLSGISLYDSRECGSSSTSELASENTENQKKSGGLESSDKNDPSPEEATLPQKIAPNVDVTVDGPADPQADVPRSSDMVQVPAVHSLPIQALTGLIRPQYSDPRQSRQPGQVSPTPENDPSRETDDKSLKEVFKTFDPTASPFC</sequence>
<feature type="compositionally biased region" description="Pro residues" evidence="7">
    <location>
        <begin position="433"/>
        <end position="450"/>
    </location>
</feature>
<feature type="compositionally biased region" description="Basic residues" evidence="7">
    <location>
        <begin position="1"/>
        <end position="16"/>
    </location>
</feature>
<dbReference type="InterPro" id="IPR045124">
    <property type="entry name" value="Su(sable)-like"/>
</dbReference>
<feature type="region of interest" description="Disordered" evidence="7">
    <location>
        <begin position="713"/>
        <end position="756"/>
    </location>
</feature>
<dbReference type="InterPro" id="IPR036855">
    <property type="entry name" value="Znf_CCCH_sf"/>
</dbReference>
<feature type="compositionally biased region" description="Polar residues" evidence="7">
    <location>
        <begin position="980"/>
        <end position="993"/>
    </location>
</feature>
<feature type="compositionally biased region" description="Polar residues" evidence="7">
    <location>
        <begin position="1069"/>
        <end position="1085"/>
    </location>
</feature>
<evidence type="ECO:0000256" key="2">
    <source>
        <dbReference type="ARBA" id="ARBA00022723"/>
    </source>
</evidence>